<evidence type="ECO:0000256" key="1">
    <source>
        <dbReference type="SAM" id="MobiDB-lite"/>
    </source>
</evidence>
<proteinExistence type="predicted"/>
<keyword evidence="4" id="KW-1185">Reference proteome</keyword>
<accession>A0ABW6ZVP8</accession>
<evidence type="ECO:0000256" key="2">
    <source>
        <dbReference type="SAM" id="Phobius"/>
    </source>
</evidence>
<reference evidence="3 4" key="1">
    <citation type="submission" date="2024-02" db="EMBL/GenBank/DDBJ databases">
        <title>Expansion and revision of Xanthobacter and proposal of Roseixanthobacter gen. nov.</title>
        <authorList>
            <person name="Soltysiak M.P.M."/>
            <person name="Jalihal A."/>
            <person name="Ory A."/>
            <person name="Chrisophersen C."/>
            <person name="Lee A.D."/>
            <person name="Boulton J."/>
            <person name="Springer M."/>
        </authorList>
    </citation>
    <scope>NUCLEOTIDE SEQUENCE [LARGE SCALE GENOMIC DNA]</scope>
    <source>
        <strain evidence="3 4">23A</strain>
    </source>
</reference>
<keyword evidence="2" id="KW-0812">Transmembrane</keyword>
<name>A0ABW6ZVP8_9HYPH</name>
<feature type="transmembrane region" description="Helical" evidence="2">
    <location>
        <begin position="7"/>
        <end position="25"/>
    </location>
</feature>
<dbReference type="RefSeq" id="WP_393991777.1">
    <property type="nucleotide sequence ID" value="NZ_JBAFVH010000003.1"/>
</dbReference>
<gene>
    <name evidence="3" type="ORF">V5F32_06620</name>
</gene>
<feature type="region of interest" description="Disordered" evidence="1">
    <location>
        <begin position="82"/>
        <end position="114"/>
    </location>
</feature>
<comment type="caution">
    <text evidence="3">The sequence shown here is derived from an EMBL/GenBank/DDBJ whole genome shotgun (WGS) entry which is preliminary data.</text>
</comment>
<keyword evidence="2" id="KW-1133">Transmembrane helix</keyword>
<evidence type="ECO:0000313" key="4">
    <source>
        <dbReference type="Proteomes" id="UP001604002"/>
    </source>
</evidence>
<organism evidence="3 4">
    <name type="scientific">Xanthobacter oligotrophicus</name>
    <dbReference type="NCBI Taxonomy" id="2607286"/>
    <lineage>
        <taxon>Bacteria</taxon>
        <taxon>Pseudomonadati</taxon>
        <taxon>Pseudomonadota</taxon>
        <taxon>Alphaproteobacteria</taxon>
        <taxon>Hyphomicrobiales</taxon>
        <taxon>Xanthobacteraceae</taxon>
        <taxon>Xanthobacter</taxon>
    </lineage>
</organism>
<evidence type="ECO:0000313" key="3">
    <source>
        <dbReference type="EMBL" id="MFG1371829.1"/>
    </source>
</evidence>
<sequence>MKQLLNLFGGVAGLVVAGLVGLALFTLVGGLIVVAGIVITTLVLGGGVYALVTGRAPGMRRGGFSSSFGSVRVFDLRSGQPFGNAERAPDENGMIDVTPPKSSASSARTQRDGA</sequence>
<protein>
    <submittedName>
        <fullName evidence="3">Uncharacterized protein</fullName>
    </submittedName>
</protein>
<dbReference type="Proteomes" id="UP001604002">
    <property type="component" value="Unassembled WGS sequence"/>
</dbReference>
<feature type="transmembrane region" description="Helical" evidence="2">
    <location>
        <begin position="31"/>
        <end position="52"/>
    </location>
</feature>
<dbReference type="EMBL" id="JBAFVH010000003">
    <property type="protein sequence ID" value="MFG1371829.1"/>
    <property type="molecule type" value="Genomic_DNA"/>
</dbReference>
<keyword evidence="2" id="KW-0472">Membrane</keyword>